<accession>A0A4Y2S9D2</accession>
<evidence type="ECO:0000256" key="1">
    <source>
        <dbReference type="ARBA" id="ARBA00022741"/>
    </source>
</evidence>
<keyword evidence="2" id="KW-0342">GTP-binding</keyword>
<dbReference type="GO" id="GO:0001667">
    <property type="term" value="P:ameboidal-type cell migration"/>
    <property type="evidence" value="ECO:0007669"/>
    <property type="project" value="UniProtKB-ARBA"/>
</dbReference>
<dbReference type="Pfam" id="PF00071">
    <property type="entry name" value="Ras"/>
    <property type="match status" value="1"/>
</dbReference>
<evidence type="ECO:0000256" key="2">
    <source>
        <dbReference type="ARBA" id="ARBA00023134"/>
    </source>
</evidence>
<dbReference type="SUPFAM" id="SSF52540">
    <property type="entry name" value="P-loop containing nucleoside triphosphate hydrolases"/>
    <property type="match status" value="1"/>
</dbReference>
<dbReference type="PANTHER" id="PTHR24072">
    <property type="entry name" value="RHO FAMILY GTPASE"/>
    <property type="match status" value="1"/>
</dbReference>
<keyword evidence="1" id="KW-0547">Nucleotide-binding</keyword>
<dbReference type="InterPro" id="IPR001806">
    <property type="entry name" value="Small_GTPase"/>
</dbReference>
<dbReference type="GO" id="GO:0005525">
    <property type="term" value="F:GTP binding"/>
    <property type="evidence" value="ECO:0007669"/>
    <property type="project" value="UniProtKB-KW"/>
</dbReference>
<dbReference type="GO" id="GO:0007264">
    <property type="term" value="P:small GTPase-mediated signal transduction"/>
    <property type="evidence" value="ECO:0007669"/>
    <property type="project" value="InterPro"/>
</dbReference>
<dbReference type="GO" id="GO:0035006">
    <property type="term" value="P:melanization defense response"/>
    <property type="evidence" value="ECO:0007669"/>
    <property type="project" value="UniProtKB-ARBA"/>
</dbReference>
<protein>
    <submittedName>
        <fullName evidence="3">Uncharacterized protein</fullName>
    </submittedName>
</protein>
<dbReference type="Proteomes" id="UP000499080">
    <property type="component" value="Unassembled WGS sequence"/>
</dbReference>
<dbReference type="GO" id="GO:0003006">
    <property type="term" value="P:developmental process involved in reproduction"/>
    <property type="evidence" value="ECO:0007669"/>
    <property type="project" value="UniProtKB-ARBA"/>
</dbReference>
<dbReference type="GO" id="GO:0003924">
    <property type="term" value="F:GTPase activity"/>
    <property type="evidence" value="ECO:0007669"/>
    <property type="project" value="InterPro"/>
</dbReference>
<dbReference type="OrthoDB" id="6726184at2759"/>
<dbReference type="InterPro" id="IPR027417">
    <property type="entry name" value="P-loop_NTPase"/>
</dbReference>
<dbReference type="AlphaFoldDB" id="A0A4Y2S9D2"/>
<keyword evidence="4" id="KW-1185">Reference proteome</keyword>
<evidence type="ECO:0000313" key="4">
    <source>
        <dbReference type="Proteomes" id="UP000499080"/>
    </source>
</evidence>
<comment type="caution">
    <text evidence="3">The sequence shown here is derived from an EMBL/GenBank/DDBJ whole genome shotgun (WGS) entry which is preliminary data.</text>
</comment>
<dbReference type="Gene3D" id="3.40.50.300">
    <property type="entry name" value="P-loop containing nucleotide triphosphate hydrolases"/>
    <property type="match status" value="1"/>
</dbReference>
<dbReference type="GO" id="GO:0035099">
    <property type="term" value="P:hemocyte migration"/>
    <property type="evidence" value="ECO:0007669"/>
    <property type="project" value="UniProtKB-ARBA"/>
</dbReference>
<proteinExistence type="predicted"/>
<dbReference type="InterPro" id="IPR003578">
    <property type="entry name" value="Small_GTPase_Rho"/>
</dbReference>
<dbReference type="GO" id="GO:0022412">
    <property type="term" value="P:cellular process involved in reproduction in multicellular organism"/>
    <property type="evidence" value="ECO:0007669"/>
    <property type="project" value="UniProtKB-ARBA"/>
</dbReference>
<dbReference type="SMART" id="SM00174">
    <property type="entry name" value="RHO"/>
    <property type="match status" value="1"/>
</dbReference>
<organism evidence="3 4">
    <name type="scientific">Araneus ventricosus</name>
    <name type="common">Orbweaver spider</name>
    <name type="synonym">Epeira ventricosa</name>
    <dbReference type="NCBI Taxonomy" id="182803"/>
    <lineage>
        <taxon>Eukaryota</taxon>
        <taxon>Metazoa</taxon>
        <taxon>Ecdysozoa</taxon>
        <taxon>Arthropoda</taxon>
        <taxon>Chelicerata</taxon>
        <taxon>Arachnida</taxon>
        <taxon>Araneae</taxon>
        <taxon>Araneomorphae</taxon>
        <taxon>Entelegynae</taxon>
        <taxon>Araneoidea</taxon>
        <taxon>Araneidae</taxon>
        <taxon>Araneus</taxon>
    </lineage>
</organism>
<name>A0A4Y2S9D2_ARAVE</name>
<evidence type="ECO:0000313" key="3">
    <source>
        <dbReference type="EMBL" id="GBN84433.1"/>
    </source>
</evidence>
<sequence length="204" mass="23498">MADFSKKWPVVEDVQPLKILFLGDDQVGKSTFIDNYRNYMSASHGTEFSGGPFLRFTQSLFNIKRGGKQVPIQLLDLQGGLTKKDRKQQYPIEVKSAVICFAIDNPNSFDNVRRVWIPEFQQKYPRYIRMFLLGLKSDARVKILPSNSIVTVEKVIETLQGCEFSGNYYECSCQENPEEARICMEKLISEILMYLPCEFPSQEL</sequence>
<reference evidence="3 4" key="1">
    <citation type="journal article" date="2019" name="Sci. Rep.">
        <title>Orb-weaving spider Araneus ventricosus genome elucidates the spidroin gene catalogue.</title>
        <authorList>
            <person name="Kono N."/>
            <person name="Nakamura H."/>
            <person name="Ohtoshi R."/>
            <person name="Moran D.A.P."/>
            <person name="Shinohara A."/>
            <person name="Yoshida Y."/>
            <person name="Fujiwara M."/>
            <person name="Mori M."/>
            <person name="Tomita M."/>
            <person name="Arakawa K."/>
        </authorList>
    </citation>
    <scope>NUCLEOTIDE SEQUENCE [LARGE SCALE GENOMIC DNA]</scope>
</reference>
<dbReference type="EMBL" id="BGPR01020348">
    <property type="protein sequence ID" value="GBN84433.1"/>
    <property type="molecule type" value="Genomic_DNA"/>
</dbReference>
<gene>
    <name evidence="3" type="ORF">AVEN_242464_1</name>
</gene>